<dbReference type="Proteomes" id="UP000624041">
    <property type="component" value="Unassembled WGS sequence"/>
</dbReference>
<proteinExistence type="predicted"/>
<dbReference type="RefSeq" id="WP_188858235.1">
    <property type="nucleotide sequence ID" value="NZ_BMOS01000021.1"/>
</dbReference>
<sequence>MLPKGNDSKKNAYFQLPPEDRMEFELEDKEKKEKEIAVEKVYDKLKKNK</sequence>
<dbReference type="EMBL" id="BMOS01000021">
    <property type="protein sequence ID" value="GGN61872.1"/>
    <property type="molecule type" value="Genomic_DNA"/>
</dbReference>
<reference evidence="1" key="1">
    <citation type="journal article" date="2014" name="Int. J. Syst. Evol. Microbiol.">
        <title>Complete genome sequence of Corynebacterium casei LMG S-19264T (=DSM 44701T), isolated from a smear-ripened cheese.</title>
        <authorList>
            <consortium name="US DOE Joint Genome Institute (JGI-PGF)"/>
            <person name="Walter F."/>
            <person name="Albersmeier A."/>
            <person name="Kalinowski J."/>
            <person name="Ruckert C."/>
        </authorList>
    </citation>
    <scope>NUCLEOTIDE SEQUENCE</scope>
    <source>
        <strain evidence="1">JCM 17251</strain>
    </source>
</reference>
<comment type="caution">
    <text evidence="1">The sequence shown here is derived from an EMBL/GenBank/DDBJ whole genome shotgun (WGS) entry which is preliminary data.</text>
</comment>
<protein>
    <submittedName>
        <fullName evidence="1">Uncharacterized protein</fullName>
    </submittedName>
</protein>
<gene>
    <name evidence="1" type="ORF">GCM10007971_27270</name>
</gene>
<name>A0A918D3L3_9BACI</name>
<evidence type="ECO:0000313" key="2">
    <source>
        <dbReference type="Proteomes" id="UP000624041"/>
    </source>
</evidence>
<accession>A0A918D3L3</accession>
<dbReference type="AlphaFoldDB" id="A0A918D3L3"/>
<evidence type="ECO:0000313" key="1">
    <source>
        <dbReference type="EMBL" id="GGN61872.1"/>
    </source>
</evidence>
<organism evidence="1 2">
    <name type="scientific">Oceanobacillus indicireducens</name>
    <dbReference type="NCBI Taxonomy" id="1004261"/>
    <lineage>
        <taxon>Bacteria</taxon>
        <taxon>Bacillati</taxon>
        <taxon>Bacillota</taxon>
        <taxon>Bacilli</taxon>
        <taxon>Bacillales</taxon>
        <taxon>Bacillaceae</taxon>
        <taxon>Oceanobacillus</taxon>
    </lineage>
</organism>
<keyword evidence="2" id="KW-1185">Reference proteome</keyword>
<reference evidence="1" key="2">
    <citation type="submission" date="2020-09" db="EMBL/GenBank/DDBJ databases">
        <authorList>
            <person name="Sun Q."/>
            <person name="Ohkuma M."/>
        </authorList>
    </citation>
    <scope>NUCLEOTIDE SEQUENCE</scope>
    <source>
        <strain evidence="1">JCM 17251</strain>
    </source>
</reference>